<dbReference type="GeneID" id="39847052"/>
<keyword evidence="3" id="KW-1185">Reference proteome</keyword>
<dbReference type="RefSeq" id="WP_136342277.1">
    <property type="nucleotide sequence ID" value="NZ_CP031310.1"/>
</dbReference>
<dbReference type="PROSITE" id="PS51352">
    <property type="entry name" value="THIOREDOXIN_2"/>
    <property type="match status" value="1"/>
</dbReference>
<organism evidence="2 3">
    <name type="scientific">Halapricum salinum</name>
    <dbReference type="NCBI Taxonomy" id="1457250"/>
    <lineage>
        <taxon>Archaea</taxon>
        <taxon>Methanobacteriati</taxon>
        <taxon>Methanobacteriota</taxon>
        <taxon>Stenosarchaea group</taxon>
        <taxon>Halobacteria</taxon>
        <taxon>Halobacteriales</taxon>
        <taxon>Haloarculaceae</taxon>
        <taxon>Halapricum</taxon>
    </lineage>
</organism>
<dbReference type="InterPro" id="IPR013766">
    <property type="entry name" value="Thioredoxin_domain"/>
</dbReference>
<dbReference type="AlphaFoldDB" id="A0A4D6HAE6"/>
<evidence type="ECO:0000313" key="3">
    <source>
        <dbReference type="Proteomes" id="UP000296706"/>
    </source>
</evidence>
<dbReference type="Gene3D" id="3.40.30.10">
    <property type="entry name" value="Glutaredoxin"/>
    <property type="match status" value="1"/>
</dbReference>
<dbReference type="Proteomes" id="UP000296706">
    <property type="component" value="Chromosome"/>
</dbReference>
<dbReference type="GO" id="GO:0016209">
    <property type="term" value="F:antioxidant activity"/>
    <property type="evidence" value="ECO:0007669"/>
    <property type="project" value="InterPro"/>
</dbReference>
<protein>
    <submittedName>
        <fullName evidence="2">Peroxiredoxin</fullName>
    </submittedName>
</protein>
<sequence length="180" mass="19789">MYESHHGVGQALEFTLPNVGDGSDRYTAADLQSGSGIALVLLLRNHYCPLSRRKVRRLGERIDQFESEHVPVVAVLPDTVDRASVWGRRYETPFALLADPPADADAGDDAPDRFEAFGDVQEWVPQTPALVVVETYGDEPTVGQIYSGATRQDCPSVEEMLEIARETRLESPNKKPAPAV</sequence>
<dbReference type="KEGG" id="hsn:DV733_04265"/>
<dbReference type="InterPro" id="IPR036249">
    <property type="entry name" value="Thioredoxin-like_sf"/>
</dbReference>
<evidence type="ECO:0000313" key="2">
    <source>
        <dbReference type="EMBL" id="QCC50501.1"/>
    </source>
</evidence>
<dbReference type="GO" id="GO:0016491">
    <property type="term" value="F:oxidoreductase activity"/>
    <property type="evidence" value="ECO:0007669"/>
    <property type="project" value="InterPro"/>
</dbReference>
<gene>
    <name evidence="2" type="ORF">DV733_04265</name>
</gene>
<dbReference type="Pfam" id="PF00578">
    <property type="entry name" value="AhpC-TSA"/>
    <property type="match status" value="1"/>
</dbReference>
<evidence type="ECO:0000259" key="1">
    <source>
        <dbReference type="PROSITE" id="PS51352"/>
    </source>
</evidence>
<dbReference type="EMBL" id="CP031310">
    <property type="protein sequence ID" value="QCC50501.1"/>
    <property type="molecule type" value="Genomic_DNA"/>
</dbReference>
<dbReference type="InterPro" id="IPR000866">
    <property type="entry name" value="AhpC/TSA"/>
</dbReference>
<dbReference type="SUPFAM" id="SSF52833">
    <property type="entry name" value="Thioredoxin-like"/>
    <property type="match status" value="1"/>
</dbReference>
<reference evidence="2 3" key="1">
    <citation type="journal article" date="2019" name="Nat. Commun.">
        <title>A new type of DNA phosphorothioation-based antiviral system in archaea.</title>
        <authorList>
            <person name="Xiong L."/>
            <person name="Liu S."/>
            <person name="Chen S."/>
            <person name="Xiao Y."/>
            <person name="Zhu B."/>
            <person name="Gao Y."/>
            <person name="Zhang Y."/>
            <person name="Chen B."/>
            <person name="Luo J."/>
            <person name="Deng Z."/>
            <person name="Chen X."/>
            <person name="Wang L."/>
            <person name="Chen S."/>
        </authorList>
    </citation>
    <scope>NUCLEOTIDE SEQUENCE [LARGE SCALE GENOMIC DNA]</scope>
    <source>
        <strain evidence="2 3">CBA1105</strain>
    </source>
</reference>
<accession>A0A4D6HAE6</accession>
<feature type="domain" description="Thioredoxin" evidence="1">
    <location>
        <begin position="5"/>
        <end position="166"/>
    </location>
</feature>
<dbReference type="OrthoDB" id="146452at2157"/>
<name>A0A4D6HAE6_9EURY</name>
<proteinExistence type="predicted"/>